<dbReference type="InterPro" id="IPR016084">
    <property type="entry name" value="Haem_Oase-like_multi-hlx"/>
</dbReference>
<keyword evidence="1" id="KW-0732">Signal</keyword>
<dbReference type="InterPro" id="IPR002889">
    <property type="entry name" value="WSC_carb-bd"/>
</dbReference>
<dbReference type="PANTHER" id="PTHR20858:SF17">
    <property type="entry name" value="HYDROXYMETHYLPYRIMIDINE_PHOSPHOMETHYLPYRIMIDINE KINASE THI20-RELATED"/>
    <property type="match status" value="1"/>
</dbReference>
<dbReference type="Proteomes" id="UP000815677">
    <property type="component" value="Unassembled WGS sequence"/>
</dbReference>
<feature type="domain" description="WSC" evidence="2">
    <location>
        <begin position="39"/>
        <end position="132"/>
    </location>
</feature>
<dbReference type="SUPFAM" id="SSF48613">
    <property type="entry name" value="Heme oxygenase-like"/>
    <property type="match status" value="1"/>
</dbReference>
<feature type="chain" id="PRO_5045479591" description="WSC domain-containing protein" evidence="1">
    <location>
        <begin position="20"/>
        <end position="958"/>
    </location>
</feature>
<accession>A0ABQ0KXX1</accession>
<dbReference type="Pfam" id="PF08543">
    <property type="entry name" value="Phos_pyr_kin"/>
    <property type="match status" value="1"/>
</dbReference>
<dbReference type="InterPro" id="IPR004399">
    <property type="entry name" value="HMP/HMP-P_kinase_dom"/>
</dbReference>
<keyword evidence="4" id="KW-1185">Reference proteome</keyword>
<sequence length="958" mass="103088">MSVLSFLLKIAPFLPLAMGGIPTEIVIPRQTNPTALPGNWSLAGCFTDVSTARTLAAKQLVEGNMTVDICIAFCSAANYIYAGVEFSDECYCDSTIQIPGEKANLTECTMGCAGNAEEICGGPDLLSVYYSGDPPPVIVQNPATGWQYQGCSTDSTANRTLTTQVDVPVGVTAETCLPACTQAGNFTFGGLENGFECWCGDTVNPFGEKVGDEDCREVCEADHDEYCGNANRLALYEFTVAGSKPPPTLNCTTDVGSFTLNAVFNNPPVGSPKEMPIIALVVEMVPNVFWTILSACTACCTEWSSFTIQDSVFLPHSSVDPGITMTSIGASDGNSPAFVASVPAFPGVPQYCAAATAVPDSPLLLSFNGETDAWALCTNTTFFNADGRVDLVYNPNANRRENWLPSFLAPIFEERQAAITASTIFALTHHDLPPTHHSDYCGLGFWRRSRHPAHGHFGTSAITALTAQNTTGVSGVHGVPPEFLEQQISTVLSDIEVHACKTGMLFDAANTRATVKALEARYFADTIPPLVCDPVCVSTSGHTLLAPEAVEVIVAELFPLTTLVTPNKPEAELLLGRSIGSLEDMVQAAKDLLRLGPKAVLVKGGHITANQEDISRLAKQGHRVLGHDYQENTRILVIAPGPLVVDVLCESGDVVTVFARPRIDSSSTHGTGCTLSAAIACRLAEGVSVPEAVLQATAYTHLGIATAPEIGRGHGPLNHLHSIVRRDIPPRTPNNPHPLTRLLIARNPQHWKDFVEHEFVQRLGRGTLSRAAFIHFIKQDYLYLKYYARAHGLLAAKASSFSLIASATRTITNVLTELDTHRALCASFGVSPEELESTEECIETTAYGCFLMDMGLQGDTTKLLITVLACLLGYGEVGLWLKSTYDPNTLESNPYRRWIEDYSGAGYQEAVRLGLELIESVAAADPPSPARLQAWCAIWDQCTRLESAFWDMALKAGE</sequence>
<dbReference type="EMBL" id="DF839234">
    <property type="protein sequence ID" value="GAT43748.1"/>
    <property type="molecule type" value="Genomic_DNA"/>
</dbReference>
<gene>
    <name evidence="3" type="ORF">MCHLO_01416</name>
</gene>
<reference evidence="3" key="1">
    <citation type="submission" date="2014-09" db="EMBL/GenBank/DDBJ databases">
        <title>Genome sequence of the luminous mushroom Mycena chlorophos for searching fungal bioluminescence genes.</title>
        <authorList>
            <person name="Tanaka Y."/>
            <person name="Kasuga D."/>
            <person name="Oba Y."/>
            <person name="Hase S."/>
            <person name="Sato K."/>
            <person name="Oba Y."/>
            <person name="Sakakibara Y."/>
        </authorList>
    </citation>
    <scope>NUCLEOTIDE SEQUENCE</scope>
</reference>
<feature type="signal peptide" evidence="1">
    <location>
        <begin position="1"/>
        <end position="19"/>
    </location>
</feature>
<dbReference type="PANTHER" id="PTHR20858">
    <property type="entry name" value="PHOSPHOMETHYLPYRIMIDINE KINASE"/>
    <property type="match status" value="1"/>
</dbReference>
<dbReference type="Pfam" id="PF01822">
    <property type="entry name" value="WSC"/>
    <property type="match status" value="2"/>
</dbReference>
<evidence type="ECO:0000313" key="4">
    <source>
        <dbReference type="Proteomes" id="UP000815677"/>
    </source>
</evidence>
<dbReference type="SUPFAM" id="SSF53613">
    <property type="entry name" value="Ribokinase-like"/>
    <property type="match status" value="1"/>
</dbReference>
<dbReference type="CDD" id="cd01169">
    <property type="entry name" value="HMPP_kinase"/>
    <property type="match status" value="1"/>
</dbReference>
<dbReference type="Pfam" id="PF03070">
    <property type="entry name" value="TENA_THI-4"/>
    <property type="match status" value="1"/>
</dbReference>
<dbReference type="SMART" id="SM00321">
    <property type="entry name" value="WSC"/>
    <property type="match status" value="2"/>
</dbReference>
<dbReference type="CDD" id="cd19367">
    <property type="entry name" value="TenA_C_ScTHI20-like"/>
    <property type="match status" value="1"/>
</dbReference>
<dbReference type="Gene3D" id="1.20.910.10">
    <property type="entry name" value="Heme oxygenase-like"/>
    <property type="match status" value="1"/>
</dbReference>
<proteinExistence type="predicted"/>
<dbReference type="InterPro" id="IPR029056">
    <property type="entry name" value="Ribokinase-like"/>
</dbReference>
<evidence type="ECO:0000259" key="2">
    <source>
        <dbReference type="PROSITE" id="PS51212"/>
    </source>
</evidence>
<evidence type="ECO:0000313" key="3">
    <source>
        <dbReference type="EMBL" id="GAT43748.1"/>
    </source>
</evidence>
<protein>
    <recommendedName>
        <fullName evidence="2">WSC domain-containing protein</fullName>
    </recommendedName>
</protein>
<feature type="domain" description="WSC" evidence="2">
    <location>
        <begin position="145"/>
        <end position="239"/>
    </location>
</feature>
<dbReference type="Gene3D" id="3.40.1190.20">
    <property type="match status" value="1"/>
</dbReference>
<organism evidence="3 4">
    <name type="scientific">Mycena chlorophos</name>
    <name type="common">Agaric fungus</name>
    <name type="synonym">Agaricus chlorophos</name>
    <dbReference type="NCBI Taxonomy" id="658473"/>
    <lineage>
        <taxon>Eukaryota</taxon>
        <taxon>Fungi</taxon>
        <taxon>Dikarya</taxon>
        <taxon>Basidiomycota</taxon>
        <taxon>Agaricomycotina</taxon>
        <taxon>Agaricomycetes</taxon>
        <taxon>Agaricomycetidae</taxon>
        <taxon>Agaricales</taxon>
        <taxon>Marasmiineae</taxon>
        <taxon>Mycenaceae</taxon>
        <taxon>Mycena</taxon>
    </lineage>
</organism>
<dbReference type="InterPro" id="IPR013749">
    <property type="entry name" value="PM/HMP-P_kinase-1"/>
</dbReference>
<dbReference type="PROSITE" id="PS51212">
    <property type="entry name" value="WSC"/>
    <property type="match status" value="2"/>
</dbReference>
<evidence type="ECO:0000256" key="1">
    <source>
        <dbReference type="SAM" id="SignalP"/>
    </source>
</evidence>
<dbReference type="InterPro" id="IPR004305">
    <property type="entry name" value="Thiaminase-2/PQQC"/>
</dbReference>
<name>A0ABQ0KXX1_MYCCL</name>